<dbReference type="AlphaFoldDB" id="A0A645JD31"/>
<protein>
    <submittedName>
        <fullName evidence="1">Uncharacterized protein</fullName>
    </submittedName>
</protein>
<reference evidence="1" key="1">
    <citation type="submission" date="2019-08" db="EMBL/GenBank/DDBJ databases">
        <authorList>
            <person name="Kucharzyk K."/>
            <person name="Murdoch R.W."/>
            <person name="Higgins S."/>
            <person name="Loffler F."/>
        </authorList>
    </citation>
    <scope>NUCLEOTIDE SEQUENCE</scope>
</reference>
<name>A0A645JD31_9ZZZZ</name>
<sequence>MKFGAHRLIDRVGVAVYGELQLLHESCAGVFGVEVDLPLLDGLEADQGAAHIDFTLHLDIAVLLDQLSHHLGQNLVFGEVF</sequence>
<comment type="caution">
    <text evidence="1">The sequence shown here is derived from an EMBL/GenBank/DDBJ whole genome shotgun (WGS) entry which is preliminary data.</text>
</comment>
<accession>A0A645JD31</accession>
<organism evidence="1">
    <name type="scientific">bioreactor metagenome</name>
    <dbReference type="NCBI Taxonomy" id="1076179"/>
    <lineage>
        <taxon>unclassified sequences</taxon>
        <taxon>metagenomes</taxon>
        <taxon>ecological metagenomes</taxon>
    </lineage>
</organism>
<proteinExistence type="predicted"/>
<evidence type="ECO:0000313" key="1">
    <source>
        <dbReference type="EMBL" id="MPN61625.1"/>
    </source>
</evidence>
<dbReference type="EMBL" id="VSSQ01138487">
    <property type="protein sequence ID" value="MPN61625.1"/>
    <property type="molecule type" value="Genomic_DNA"/>
</dbReference>
<gene>
    <name evidence="1" type="ORF">SDC9_209363</name>
</gene>